<feature type="transmembrane region" description="Helical" evidence="2">
    <location>
        <begin position="473"/>
        <end position="497"/>
    </location>
</feature>
<proteinExistence type="predicted"/>
<feature type="transmembrane region" description="Helical" evidence="2">
    <location>
        <begin position="66"/>
        <end position="87"/>
    </location>
</feature>
<feature type="region of interest" description="Disordered" evidence="1">
    <location>
        <begin position="746"/>
        <end position="791"/>
    </location>
</feature>
<feature type="transmembrane region" description="Helical" evidence="2">
    <location>
        <begin position="386"/>
        <end position="409"/>
    </location>
</feature>
<keyword evidence="2" id="KW-1133">Transmembrane helix</keyword>
<dbReference type="RefSeq" id="XP_030768319.1">
    <property type="nucleotide sequence ID" value="XM_030912459.1"/>
</dbReference>
<protein>
    <submittedName>
        <fullName evidence="4">Protein tincar isoform X2</fullName>
    </submittedName>
</protein>
<dbReference type="CTD" id="42148"/>
<dbReference type="Proteomes" id="UP000504635">
    <property type="component" value="Unplaced"/>
</dbReference>
<feature type="compositionally biased region" description="Low complexity" evidence="1">
    <location>
        <begin position="768"/>
        <end position="780"/>
    </location>
</feature>
<keyword evidence="2" id="KW-0812">Transmembrane</keyword>
<organism evidence="3 4">
    <name type="scientific">Sitophilus oryzae</name>
    <name type="common">Rice weevil</name>
    <name type="synonym">Curculio oryzae</name>
    <dbReference type="NCBI Taxonomy" id="7048"/>
    <lineage>
        <taxon>Eukaryota</taxon>
        <taxon>Metazoa</taxon>
        <taxon>Ecdysozoa</taxon>
        <taxon>Arthropoda</taxon>
        <taxon>Hexapoda</taxon>
        <taxon>Insecta</taxon>
        <taxon>Pterygota</taxon>
        <taxon>Neoptera</taxon>
        <taxon>Endopterygota</taxon>
        <taxon>Coleoptera</taxon>
        <taxon>Polyphaga</taxon>
        <taxon>Cucujiformia</taxon>
        <taxon>Curculionidae</taxon>
        <taxon>Dryophthorinae</taxon>
        <taxon>Sitophilus</taxon>
    </lineage>
</organism>
<evidence type="ECO:0000313" key="4">
    <source>
        <dbReference type="RefSeq" id="XP_030768319.1"/>
    </source>
</evidence>
<dbReference type="PANTHER" id="PTHR21579:SF20">
    <property type="entry name" value="PROTEIN TINCAR"/>
    <property type="match status" value="1"/>
</dbReference>
<evidence type="ECO:0000256" key="1">
    <source>
        <dbReference type="SAM" id="MobiDB-lite"/>
    </source>
</evidence>
<evidence type="ECO:0000313" key="3">
    <source>
        <dbReference type="Proteomes" id="UP000504635"/>
    </source>
</evidence>
<feature type="transmembrane region" description="Helical" evidence="2">
    <location>
        <begin position="324"/>
        <end position="341"/>
    </location>
</feature>
<sequence length="978" mass="108528">MHTSVSPTPTKFDDNHEVKKIKEIKKMSESSKSSKGTYQAIKSCDADSSTSAVATKKSKKKGGVHLNNLWSIWYGVFCTGVQGYLAYKCLKKILGYSVLSWPDGLPYFELNCSLGLNGAVFLLLPIFFSVAILKIGNLANDGYKLGRQMSMCSREPPEILTTGGGCGLFRYGGPTAPFIHIAISFCLLIPKLLMEAKMIEAGFLPQEYVWHTDLDFLISHRDRSVVLSFVSPSSANFTPSPAPLTVDQANTKPDAMAFTSANVTHTVMKTLKDIIGHENHTFEVTDSEGPLGSSLSLEYINLVLALVIYSIRYPALFWSTNKCLGLIFSFQLLINGLHTIISYSGMSILYKIHVANLWTSLPLLQHSPRLYKNFDRATPFLLNAEVTFALFMLSTLLVLASSVVMYFYGHTRFTSFLNRQRDKKLITLKTSSGNAWTYFTHCAAFCVLISIGICNAPLIHDHTVVYRGSLDDVTLICIIAGILHLFFWIVIWLFLTVKQAWTFKIRITIGQATVRESRSLRLVHDVHLSNHRTEETVQQQPLLVIGNGRTYTVSETSPKKAIMGVIQKAALIKKSKSNGSITTNDDSDDQIYWLRPALVPSLNSPDSSKYFCWFKKRPKQKVTFNELSNTTITRNKSSVRRSVIPGMDEDDGDYATLRELPLPPSVSQRLSNGEDTASEEGKLLACVHDEHITYASTNQDFTPPVVYEDPSPLLEPVVVHTNFENPQTSGSVRILRRSDSGIMAHEELPGRSDSISTECSASPPEPPGSSHSESSSGVHSNDSTDPPSVIKQPLTKIDWKSSDTDNCQAANLINLDVESQQPESTVVIRRKSIRPNPNEGVPDAILKEDPYGRATNMRMTSFTDHKGIQSSSATLPHYPTQPSIQNAYPNCSTMPLPQHTSGNIPQPMTNGNSCNIYTNRQHSTIPTHLNGVKIVTSNHNPYSRIRQSGEPISAKLEPIYTKINRNTNEICHYSTTNS</sequence>
<dbReference type="AlphaFoldDB" id="A0A6J2YYM3"/>
<dbReference type="PANTHER" id="PTHR21579">
    <property type="entry name" value="PROTEIN TINCAR"/>
    <property type="match status" value="1"/>
</dbReference>
<name>A0A6J2YYM3_SITOR</name>
<keyword evidence="3" id="KW-1185">Reference proteome</keyword>
<accession>A0A6J2YYM3</accession>
<dbReference type="OrthoDB" id="10033661at2759"/>
<feature type="transmembrane region" description="Helical" evidence="2">
    <location>
        <begin position="430"/>
        <end position="453"/>
    </location>
</feature>
<dbReference type="GeneID" id="115891864"/>
<keyword evidence="2" id="KW-0472">Membrane</keyword>
<dbReference type="InterPro" id="IPR053291">
    <property type="entry name" value="Ommatidial_diff-associated"/>
</dbReference>
<feature type="transmembrane region" description="Helical" evidence="2">
    <location>
        <begin position="107"/>
        <end position="133"/>
    </location>
</feature>
<reference evidence="4" key="1">
    <citation type="submission" date="2025-08" db="UniProtKB">
        <authorList>
            <consortium name="RefSeq"/>
        </authorList>
    </citation>
    <scope>IDENTIFICATION</scope>
    <source>
        <tissue evidence="4">Gonads</tissue>
    </source>
</reference>
<evidence type="ECO:0000256" key="2">
    <source>
        <dbReference type="SAM" id="Phobius"/>
    </source>
</evidence>
<gene>
    <name evidence="4" type="primary">LOC115891864</name>
</gene>